<dbReference type="PANTHER" id="PTHR44196:SF1">
    <property type="entry name" value="DEHYDROGENASE_REDUCTASE SDR FAMILY MEMBER 7B"/>
    <property type="match status" value="1"/>
</dbReference>
<evidence type="ECO:0000256" key="2">
    <source>
        <dbReference type="ARBA" id="ARBA00023002"/>
    </source>
</evidence>
<dbReference type="PRINTS" id="PR00081">
    <property type="entry name" value="GDHRDH"/>
</dbReference>
<dbReference type="SUPFAM" id="SSF51735">
    <property type="entry name" value="NAD(P)-binding Rossmann-fold domains"/>
    <property type="match status" value="1"/>
</dbReference>
<dbReference type="EMBL" id="CP065938">
    <property type="protein sequence ID" value="UWX05688.1"/>
    <property type="molecule type" value="Genomic_DNA"/>
</dbReference>
<dbReference type="InterPro" id="IPR036291">
    <property type="entry name" value="NAD(P)-bd_dom_sf"/>
</dbReference>
<dbReference type="Gene3D" id="3.40.50.720">
    <property type="entry name" value="NAD(P)-binding Rossmann-like Domain"/>
    <property type="match status" value="1"/>
</dbReference>
<dbReference type="PRINTS" id="PR00080">
    <property type="entry name" value="SDRFAMILY"/>
</dbReference>
<name>A0ABY5Y0K4_9BACT</name>
<dbReference type="PANTHER" id="PTHR44196">
    <property type="entry name" value="DEHYDROGENASE/REDUCTASE SDR FAMILY MEMBER 7B"/>
    <property type="match status" value="1"/>
</dbReference>
<dbReference type="Proteomes" id="UP001058120">
    <property type="component" value="Chromosome"/>
</dbReference>
<keyword evidence="5" id="KW-1185">Reference proteome</keyword>
<proteinExistence type="inferred from homology"/>
<comment type="similarity">
    <text evidence="1 3">Belongs to the short-chain dehydrogenases/reductases (SDR) family.</text>
</comment>
<sequence>MDFDRIAVVTGGSRGIGKAVARELVECGYQVILIARSMKNLEAAKEEFMRAYSLSGKNSPELLALDLLDEKKVTEAAEHIVSKYGRVDLLFNGAGISIPGTLEQDVETFDTLFAVNLRAPFLLMKAIIPLMVKQGGGRIINMASRNGKVAVSKLGGYSASKFGLMGLDESLYREFSSQGISITTVCPGWVNTDMAAGEGGSMPPEKMIQPEDIAKTVRWLLSMTPSVRVMDVLLECAGDVEKRASVELAKLYELRSRHREEFDSIIVDGSK</sequence>
<evidence type="ECO:0000256" key="1">
    <source>
        <dbReference type="ARBA" id="ARBA00006484"/>
    </source>
</evidence>
<accession>A0ABY5Y0K4</accession>
<dbReference type="InterPro" id="IPR002347">
    <property type="entry name" value="SDR_fam"/>
</dbReference>
<evidence type="ECO:0000313" key="4">
    <source>
        <dbReference type="EMBL" id="UWX05688.1"/>
    </source>
</evidence>
<dbReference type="CDD" id="cd05233">
    <property type="entry name" value="SDR_c"/>
    <property type="match status" value="1"/>
</dbReference>
<dbReference type="Pfam" id="PF00106">
    <property type="entry name" value="adh_short"/>
    <property type="match status" value="1"/>
</dbReference>
<reference evidence="4" key="1">
    <citation type="submission" date="2020-12" db="EMBL/GenBank/DDBJ databases">
        <title>Taurinivorans muris gen. nov., sp. nov., fundamental and realized metabolic niche of a ubiquitous sulfidogenic bacterium in the murine intestine.</title>
        <authorList>
            <person name="Ye H."/>
            <person name="Hanson B.T."/>
            <person name="Loy A."/>
        </authorList>
    </citation>
    <scope>NUCLEOTIDE SEQUENCE</scope>
    <source>
        <strain evidence="4">LT0009</strain>
    </source>
</reference>
<evidence type="ECO:0000313" key="5">
    <source>
        <dbReference type="Proteomes" id="UP001058120"/>
    </source>
</evidence>
<dbReference type="RefSeq" id="WP_334315275.1">
    <property type="nucleotide sequence ID" value="NZ_CP065938.1"/>
</dbReference>
<protein>
    <submittedName>
        <fullName evidence="4">SDR family oxidoreductase</fullName>
    </submittedName>
</protein>
<gene>
    <name evidence="4" type="ORF">JBF11_09645</name>
</gene>
<organism evidence="4 5">
    <name type="scientific">Taurinivorans muris</name>
    <dbReference type="NCBI Taxonomy" id="2787751"/>
    <lineage>
        <taxon>Bacteria</taxon>
        <taxon>Pseudomonadati</taxon>
        <taxon>Thermodesulfobacteriota</taxon>
        <taxon>Desulfovibrionia</taxon>
        <taxon>Desulfovibrionales</taxon>
        <taxon>Desulfovibrionaceae</taxon>
        <taxon>Taurinivorans</taxon>
    </lineage>
</organism>
<evidence type="ECO:0000256" key="3">
    <source>
        <dbReference type="RuleBase" id="RU000363"/>
    </source>
</evidence>
<keyword evidence="2" id="KW-0560">Oxidoreductase</keyword>